<evidence type="ECO:0000313" key="1">
    <source>
        <dbReference type="EMBL" id="SUB94233.1"/>
    </source>
</evidence>
<dbReference type="Proteomes" id="UP000255469">
    <property type="component" value="Unassembled WGS sequence"/>
</dbReference>
<gene>
    <name evidence="1" type="ORF">NCTC13067_02095</name>
</gene>
<reference evidence="1 2" key="1">
    <citation type="submission" date="2018-06" db="EMBL/GenBank/DDBJ databases">
        <authorList>
            <consortium name="Pathogen Informatics"/>
            <person name="Doyle S."/>
        </authorList>
    </citation>
    <scope>NUCLEOTIDE SEQUENCE [LARGE SCALE GENOMIC DNA]</scope>
    <source>
        <strain evidence="1 2">NCTC13067</strain>
    </source>
</reference>
<sequence length="71" mass="8054">MAGAIVHCKTFIPEKRSGAAAFRQRLQTFTVNRRPRPEAGNNRTARGRLQETICCLITAFQVRPDWKPDKA</sequence>
<name>A0A379EDS5_9BACT</name>
<protein>
    <submittedName>
        <fullName evidence="1">Uncharacterized protein</fullName>
    </submittedName>
</protein>
<evidence type="ECO:0000313" key="2">
    <source>
        <dbReference type="Proteomes" id="UP000255469"/>
    </source>
</evidence>
<dbReference type="EMBL" id="UGTM01000002">
    <property type="protein sequence ID" value="SUB94233.1"/>
    <property type="molecule type" value="Genomic_DNA"/>
</dbReference>
<proteinExistence type="predicted"/>
<organism evidence="1 2">
    <name type="scientific">Prevotella denticola</name>
    <dbReference type="NCBI Taxonomy" id="28129"/>
    <lineage>
        <taxon>Bacteria</taxon>
        <taxon>Pseudomonadati</taxon>
        <taxon>Bacteroidota</taxon>
        <taxon>Bacteroidia</taxon>
        <taxon>Bacteroidales</taxon>
        <taxon>Prevotellaceae</taxon>
        <taxon>Prevotella</taxon>
    </lineage>
</organism>
<dbReference type="AlphaFoldDB" id="A0A379EDS5"/>
<accession>A0A379EDS5</accession>